<organism evidence="2 3">
    <name type="scientific">Methylobacterium mesophilicum SR1.6/6</name>
    <dbReference type="NCBI Taxonomy" id="908290"/>
    <lineage>
        <taxon>Bacteria</taxon>
        <taxon>Pseudomonadati</taxon>
        <taxon>Pseudomonadota</taxon>
        <taxon>Alphaproteobacteria</taxon>
        <taxon>Hyphomicrobiales</taxon>
        <taxon>Methylobacteriaceae</taxon>
        <taxon>Methylobacterium</taxon>
    </lineage>
</organism>
<dbReference type="Proteomes" id="UP000012488">
    <property type="component" value="Chromosome"/>
</dbReference>
<dbReference type="InterPro" id="IPR032710">
    <property type="entry name" value="NTF2-like_dom_sf"/>
</dbReference>
<reference evidence="2 3" key="2">
    <citation type="journal article" date="2013" name="Genome Announc.">
        <title>Draft Genome Sequence of Methylobacterium mesophilicum Strain SR1.6/6, Isolated from Citrus sinensis.</title>
        <authorList>
            <person name="Marinho Almeida D."/>
            <person name="Dini-Andreote F."/>
            <person name="Camargo Neves A.A."/>
            <person name="Juca Ramos R.T."/>
            <person name="Andreote F.D."/>
            <person name="Carneiro A.R."/>
            <person name="Oliveira de Souza Lima A."/>
            <person name="Caracciolo Gomes de Sa P.H."/>
            <person name="Ribeiro Barbosa M.S."/>
            <person name="Araujo W.L."/>
            <person name="Silva A."/>
        </authorList>
    </citation>
    <scope>NUCLEOTIDE SEQUENCE [LARGE SCALE GENOMIC DNA]</scope>
    <source>
        <strain evidence="2 3">SR1.6/6</strain>
    </source>
</reference>
<evidence type="ECO:0000313" key="2">
    <source>
        <dbReference type="EMBL" id="QGY01557.1"/>
    </source>
</evidence>
<reference evidence="2 3" key="1">
    <citation type="journal article" date="2012" name="Genet. Mol. Biol.">
        <title>Analysis of 16S rRNA and mxaF genes revealing insights into Methylobacterium niche-specific plant association.</title>
        <authorList>
            <person name="Dourado M.N."/>
            <person name="Andreote F.D."/>
            <person name="Dini-Andreote F."/>
            <person name="Conti R."/>
            <person name="Araujo J.M."/>
            <person name="Araujo W.L."/>
        </authorList>
    </citation>
    <scope>NUCLEOTIDE SEQUENCE [LARGE SCALE GENOMIC DNA]</scope>
    <source>
        <strain evidence="2 3">SR1.6/6</strain>
    </source>
</reference>
<feature type="domain" description="SnoaL-like" evidence="1">
    <location>
        <begin position="16"/>
        <end position="121"/>
    </location>
</feature>
<evidence type="ECO:0000313" key="3">
    <source>
        <dbReference type="Proteomes" id="UP000012488"/>
    </source>
</evidence>
<dbReference type="EMBL" id="CP043538">
    <property type="protein sequence ID" value="QGY01557.1"/>
    <property type="molecule type" value="Genomic_DNA"/>
</dbReference>
<gene>
    <name evidence="2" type="ORF">MMSR116_06300</name>
</gene>
<dbReference type="InterPro" id="IPR037401">
    <property type="entry name" value="SnoaL-like"/>
</dbReference>
<dbReference type="OrthoDB" id="1434723at2"/>
<proteinExistence type="predicted"/>
<sequence length="156" mass="17492">MSCRSIDVVRELLEGATDPEVVDRLMAEDAVYISLTWDNPELKKLMPWAGTHRNGRERILSTFRTLNTFWTIDDFDIRDIFGDDENVAVFGSFTVHSVNLDKVFVSPFAVHAKLQGGLVTYMLYMEDTLGTGSTFRKSGIWTFAGDPSGEMVTVGD</sequence>
<name>A0A6B9FG74_9HYPH</name>
<dbReference type="Pfam" id="PF12680">
    <property type="entry name" value="SnoaL_2"/>
    <property type="match status" value="1"/>
</dbReference>
<accession>A0A6B9FG74</accession>
<dbReference type="SUPFAM" id="SSF54427">
    <property type="entry name" value="NTF2-like"/>
    <property type="match status" value="1"/>
</dbReference>
<dbReference type="Gene3D" id="3.10.450.50">
    <property type="match status" value="1"/>
</dbReference>
<dbReference type="RefSeq" id="WP_010683294.1">
    <property type="nucleotide sequence ID" value="NZ_CP043538.1"/>
</dbReference>
<evidence type="ECO:0000259" key="1">
    <source>
        <dbReference type="Pfam" id="PF12680"/>
    </source>
</evidence>
<protein>
    <submittedName>
        <fullName evidence="2">Nuclear transport factor 2 family protein</fullName>
    </submittedName>
</protein>
<dbReference type="KEGG" id="mmes:MMSR116_06300"/>
<dbReference type="AlphaFoldDB" id="A0A6B9FG74"/>